<feature type="region of interest" description="Disordered" evidence="1">
    <location>
        <begin position="1"/>
        <end position="54"/>
    </location>
</feature>
<dbReference type="AlphaFoldDB" id="A2WMI0"/>
<name>A2WMI0_ORYSI</name>
<accession>A2WMI0</accession>
<protein>
    <submittedName>
        <fullName evidence="2">Uncharacterized protein</fullName>
    </submittedName>
</protein>
<reference evidence="2 3" key="1">
    <citation type="journal article" date="2005" name="PLoS Biol.">
        <title>The genomes of Oryza sativa: a history of duplications.</title>
        <authorList>
            <person name="Yu J."/>
            <person name="Wang J."/>
            <person name="Lin W."/>
            <person name="Li S."/>
            <person name="Li H."/>
            <person name="Zhou J."/>
            <person name="Ni P."/>
            <person name="Dong W."/>
            <person name="Hu S."/>
            <person name="Zeng C."/>
            <person name="Zhang J."/>
            <person name="Zhang Y."/>
            <person name="Li R."/>
            <person name="Xu Z."/>
            <person name="Li S."/>
            <person name="Li X."/>
            <person name="Zheng H."/>
            <person name="Cong L."/>
            <person name="Lin L."/>
            <person name="Yin J."/>
            <person name="Geng J."/>
            <person name="Li G."/>
            <person name="Shi J."/>
            <person name="Liu J."/>
            <person name="Lv H."/>
            <person name="Li J."/>
            <person name="Wang J."/>
            <person name="Deng Y."/>
            <person name="Ran L."/>
            <person name="Shi X."/>
            <person name="Wang X."/>
            <person name="Wu Q."/>
            <person name="Li C."/>
            <person name="Ren X."/>
            <person name="Wang J."/>
            <person name="Wang X."/>
            <person name="Li D."/>
            <person name="Liu D."/>
            <person name="Zhang X."/>
            <person name="Ji Z."/>
            <person name="Zhao W."/>
            <person name="Sun Y."/>
            <person name="Zhang Z."/>
            <person name="Bao J."/>
            <person name="Han Y."/>
            <person name="Dong L."/>
            <person name="Ji J."/>
            <person name="Chen P."/>
            <person name="Wu S."/>
            <person name="Liu J."/>
            <person name="Xiao Y."/>
            <person name="Bu D."/>
            <person name="Tan J."/>
            <person name="Yang L."/>
            <person name="Ye C."/>
            <person name="Zhang J."/>
            <person name="Xu J."/>
            <person name="Zhou Y."/>
            <person name="Yu Y."/>
            <person name="Zhang B."/>
            <person name="Zhuang S."/>
            <person name="Wei H."/>
            <person name="Liu B."/>
            <person name="Lei M."/>
            <person name="Yu H."/>
            <person name="Li Y."/>
            <person name="Xu H."/>
            <person name="Wei S."/>
            <person name="He X."/>
            <person name="Fang L."/>
            <person name="Zhang Z."/>
            <person name="Zhang Y."/>
            <person name="Huang X."/>
            <person name="Su Z."/>
            <person name="Tong W."/>
            <person name="Li J."/>
            <person name="Tong Z."/>
            <person name="Li S."/>
            <person name="Ye J."/>
            <person name="Wang L."/>
            <person name="Fang L."/>
            <person name="Lei T."/>
            <person name="Chen C."/>
            <person name="Chen H."/>
            <person name="Xu Z."/>
            <person name="Li H."/>
            <person name="Huang H."/>
            <person name="Zhang F."/>
            <person name="Xu H."/>
            <person name="Li N."/>
            <person name="Zhao C."/>
            <person name="Li S."/>
            <person name="Dong L."/>
            <person name="Huang Y."/>
            <person name="Li L."/>
            <person name="Xi Y."/>
            <person name="Qi Q."/>
            <person name="Li W."/>
            <person name="Zhang B."/>
            <person name="Hu W."/>
            <person name="Zhang Y."/>
            <person name="Tian X."/>
            <person name="Jiao Y."/>
            <person name="Liang X."/>
            <person name="Jin J."/>
            <person name="Gao L."/>
            <person name="Zheng W."/>
            <person name="Hao B."/>
            <person name="Liu S."/>
            <person name="Wang W."/>
            <person name="Yuan L."/>
            <person name="Cao M."/>
            <person name="McDermott J."/>
            <person name="Samudrala R."/>
            <person name="Wang J."/>
            <person name="Wong G.K."/>
            <person name="Yang H."/>
        </authorList>
    </citation>
    <scope>NUCLEOTIDE SEQUENCE [LARGE SCALE GENOMIC DNA]</scope>
    <source>
        <strain evidence="3">cv. 93-11</strain>
    </source>
</reference>
<sequence length="54" mass="5322">MADQANQLSYKAGEAAGHAQARREEAVEKAHGAASAAQEGAADAVKNATGLGGN</sequence>
<feature type="compositionally biased region" description="Basic and acidic residues" evidence="1">
    <location>
        <begin position="21"/>
        <end position="31"/>
    </location>
</feature>
<dbReference type="HOGENOM" id="CLU_173561_1_0_1"/>
<evidence type="ECO:0000313" key="3">
    <source>
        <dbReference type="Proteomes" id="UP000007015"/>
    </source>
</evidence>
<evidence type="ECO:0000313" key="2">
    <source>
        <dbReference type="EMBL" id="EAY73176.1"/>
    </source>
</evidence>
<keyword evidence="3" id="KW-1185">Reference proteome</keyword>
<dbReference type="EMBL" id="CM000126">
    <property type="protein sequence ID" value="EAY73176.1"/>
    <property type="molecule type" value="Genomic_DNA"/>
</dbReference>
<proteinExistence type="predicted"/>
<gene>
    <name evidence="2" type="ORF">OsI_01047</name>
</gene>
<dbReference type="Proteomes" id="UP000007015">
    <property type="component" value="Chromosome 1"/>
</dbReference>
<evidence type="ECO:0000256" key="1">
    <source>
        <dbReference type="SAM" id="MobiDB-lite"/>
    </source>
</evidence>
<dbReference type="OMA" id="NTENMSY"/>
<feature type="compositionally biased region" description="Low complexity" evidence="1">
    <location>
        <begin position="32"/>
        <end position="44"/>
    </location>
</feature>
<organism evidence="2 3">
    <name type="scientific">Oryza sativa subsp. indica</name>
    <name type="common">Rice</name>
    <dbReference type="NCBI Taxonomy" id="39946"/>
    <lineage>
        <taxon>Eukaryota</taxon>
        <taxon>Viridiplantae</taxon>
        <taxon>Streptophyta</taxon>
        <taxon>Embryophyta</taxon>
        <taxon>Tracheophyta</taxon>
        <taxon>Spermatophyta</taxon>
        <taxon>Magnoliopsida</taxon>
        <taxon>Liliopsida</taxon>
        <taxon>Poales</taxon>
        <taxon>Poaceae</taxon>
        <taxon>BOP clade</taxon>
        <taxon>Oryzoideae</taxon>
        <taxon>Oryzeae</taxon>
        <taxon>Oryzinae</taxon>
        <taxon>Oryza</taxon>
        <taxon>Oryza sativa</taxon>
    </lineage>
</organism>
<dbReference type="Gramene" id="BGIOSGA002061-TA">
    <property type="protein sequence ID" value="BGIOSGA002061-PA"/>
    <property type="gene ID" value="BGIOSGA002061"/>
</dbReference>